<organism evidence="2 3">
    <name type="scientific">Pigmentiphaga aceris</name>
    <dbReference type="NCBI Taxonomy" id="1940612"/>
    <lineage>
        <taxon>Bacteria</taxon>
        <taxon>Pseudomonadati</taxon>
        <taxon>Pseudomonadota</taxon>
        <taxon>Betaproteobacteria</taxon>
        <taxon>Burkholderiales</taxon>
        <taxon>Alcaligenaceae</taxon>
        <taxon>Pigmentiphaga</taxon>
    </lineage>
</organism>
<evidence type="ECO:0000259" key="1">
    <source>
        <dbReference type="PROSITE" id="PS51186"/>
    </source>
</evidence>
<dbReference type="CDD" id="cd04301">
    <property type="entry name" value="NAT_SF"/>
    <property type="match status" value="1"/>
</dbReference>
<dbReference type="Pfam" id="PF00583">
    <property type="entry name" value="Acetyltransf_1"/>
    <property type="match status" value="1"/>
</dbReference>
<dbReference type="Proteomes" id="UP000325161">
    <property type="component" value="Chromosome"/>
</dbReference>
<accession>A0A5C0B1Q6</accession>
<sequence>MSSVPGVIQPESVQSELVQPEVVQPKLVLRDSEALDVPAIQAIYAHHVLHGTSSFEIDPPSLRQMQQRREEVLALGLPYLVVERDGEVVGYAYASLYRPRPGYRFTIEDSIYLRDGCTGQGIGSLLLAALIERCAQAGWRQMVAVAGGAGAASIALHKRHGFELTGILRAVGFKFGEWRDCALLQRSLGDGDASLPTHEAGARSDVEVVPFKPALASDQATENSPTPHASR</sequence>
<dbReference type="EMBL" id="CP043046">
    <property type="protein sequence ID" value="QEI06577.1"/>
    <property type="molecule type" value="Genomic_DNA"/>
</dbReference>
<proteinExistence type="predicted"/>
<dbReference type="OrthoDB" id="5459937at2"/>
<dbReference type="InterPro" id="IPR016181">
    <property type="entry name" value="Acyl_CoA_acyltransferase"/>
</dbReference>
<feature type="domain" description="N-acetyltransferase" evidence="1">
    <location>
        <begin position="27"/>
        <end position="182"/>
    </location>
</feature>
<protein>
    <submittedName>
        <fullName evidence="2">N-acetyltransferase</fullName>
    </submittedName>
</protein>
<dbReference type="AlphaFoldDB" id="A0A5C0B1Q6"/>
<evidence type="ECO:0000313" key="3">
    <source>
        <dbReference type="Proteomes" id="UP000325161"/>
    </source>
</evidence>
<dbReference type="InterPro" id="IPR000182">
    <property type="entry name" value="GNAT_dom"/>
</dbReference>
<name>A0A5C0B1Q6_9BURK</name>
<evidence type="ECO:0000313" key="2">
    <source>
        <dbReference type="EMBL" id="QEI06577.1"/>
    </source>
</evidence>
<keyword evidence="2" id="KW-0808">Transferase</keyword>
<dbReference type="PANTHER" id="PTHR43072">
    <property type="entry name" value="N-ACETYLTRANSFERASE"/>
    <property type="match status" value="1"/>
</dbReference>
<dbReference type="SUPFAM" id="SSF55729">
    <property type="entry name" value="Acyl-CoA N-acyltransferases (Nat)"/>
    <property type="match status" value="1"/>
</dbReference>
<dbReference type="Gene3D" id="3.40.630.30">
    <property type="match status" value="1"/>
</dbReference>
<dbReference type="GO" id="GO:0016747">
    <property type="term" value="F:acyltransferase activity, transferring groups other than amino-acyl groups"/>
    <property type="evidence" value="ECO:0007669"/>
    <property type="project" value="InterPro"/>
</dbReference>
<gene>
    <name evidence="2" type="ORF">FXN63_12605</name>
</gene>
<keyword evidence="3" id="KW-1185">Reference proteome</keyword>
<reference evidence="2 3" key="1">
    <citation type="submission" date="2019-08" db="EMBL/GenBank/DDBJ databases">
        <title>Amphibian skin-associated Pigmentiphaga: genome sequence and occurrence across geography and hosts.</title>
        <authorList>
            <person name="Bletz M.C."/>
            <person name="Bunk B."/>
            <person name="Sproeer C."/>
            <person name="Biwer P."/>
            <person name="Reiter S."/>
            <person name="Rabemananjara F.C.E."/>
            <person name="Schulz S."/>
            <person name="Overmann J."/>
            <person name="Vences M."/>
        </authorList>
    </citation>
    <scope>NUCLEOTIDE SEQUENCE [LARGE SCALE GENOMIC DNA]</scope>
    <source>
        <strain evidence="2 3">Mada1488</strain>
    </source>
</reference>
<dbReference type="PANTHER" id="PTHR43072:SF8">
    <property type="entry name" value="ACYLTRANSFERASE FABY-RELATED"/>
    <property type="match status" value="1"/>
</dbReference>
<dbReference type="PROSITE" id="PS51186">
    <property type="entry name" value="GNAT"/>
    <property type="match status" value="1"/>
</dbReference>
<dbReference type="KEGG" id="pacr:FXN63_12605"/>